<gene>
    <name evidence="1" type="ORF">B0A49_07171</name>
</gene>
<reference evidence="1 2" key="1">
    <citation type="submission" date="2017-03" db="EMBL/GenBank/DDBJ databases">
        <title>Genomes of endolithic fungi from Antarctica.</title>
        <authorList>
            <person name="Coleine C."/>
            <person name="Masonjones S."/>
            <person name="Stajich J.E."/>
        </authorList>
    </citation>
    <scope>NUCLEOTIDE SEQUENCE [LARGE SCALE GENOMIC DNA]</scope>
    <source>
        <strain evidence="1 2">CCFEE 5187</strain>
    </source>
</reference>
<dbReference type="EMBL" id="NAJN01000487">
    <property type="protein sequence ID" value="TKA72610.1"/>
    <property type="molecule type" value="Genomic_DNA"/>
</dbReference>
<evidence type="ECO:0000313" key="1">
    <source>
        <dbReference type="EMBL" id="TKA72610.1"/>
    </source>
</evidence>
<dbReference type="Proteomes" id="UP000308768">
    <property type="component" value="Unassembled WGS sequence"/>
</dbReference>
<protein>
    <submittedName>
        <fullName evidence="1">Uncharacterized protein</fullName>
    </submittedName>
</protein>
<proteinExistence type="predicted"/>
<dbReference type="OrthoDB" id="41532at2759"/>
<comment type="caution">
    <text evidence="1">The sequence shown here is derived from an EMBL/GenBank/DDBJ whole genome shotgun (WGS) entry which is preliminary data.</text>
</comment>
<dbReference type="AlphaFoldDB" id="A0A4U0X7V9"/>
<name>A0A4U0X7V9_9PEZI</name>
<keyword evidence="2" id="KW-1185">Reference proteome</keyword>
<accession>A0A4U0X7V9</accession>
<evidence type="ECO:0000313" key="2">
    <source>
        <dbReference type="Proteomes" id="UP000308768"/>
    </source>
</evidence>
<sequence>MAAMPGKYVCPGGELLLARNLEGRIPWSGSACRGLKGKRHGVVKPPARRQGASLLVPLEADQMPRSPEVQARSAPMSPVVEAGRMPPYHRSQSLHDRIALDLHLPSRLITVVAAKLHEGLRIRDILLPPHIGFERIMGHHTRRAAANILPKASLLYIS</sequence>
<organism evidence="1 2">
    <name type="scientific">Cryomyces minteri</name>
    <dbReference type="NCBI Taxonomy" id="331657"/>
    <lineage>
        <taxon>Eukaryota</taxon>
        <taxon>Fungi</taxon>
        <taxon>Dikarya</taxon>
        <taxon>Ascomycota</taxon>
        <taxon>Pezizomycotina</taxon>
        <taxon>Dothideomycetes</taxon>
        <taxon>Dothideomycetes incertae sedis</taxon>
        <taxon>Cryomyces</taxon>
    </lineage>
</organism>